<dbReference type="GeneID" id="42364762"/>
<dbReference type="RefSeq" id="WP_153550018.1">
    <property type="nucleotide sequence ID" value="NZ_CP040089.1"/>
</dbReference>
<dbReference type="KEGG" id="ncon:LC1Nh_0379"/>
<gene>
    <name evidence="2" type="ORF">LC1Nh_0379</name>
</gene>
<dbReference type="InterPro" id="IPR007612">
    <property type="entry name" value="LOR"/>
</dbReference>
<evidence type="ECO:0008006" key="4">
    <source>
        <dbReference type="Google" id="ProtNLM"/>
    </source>
</evidence>
<comment type="similarity">
    <text evidence="1">Belongs to the LOR family.</text>
</comment>
<keyword evidence="3" id="KW-1185">Reference proteome</keyword>
<dbReference type="Proteomes" id="UP000377803">
    <property type="component" value="Chromosome"/>
</dbReference>
<evidence type="ECO:0000313" key="3">
    <source>
        <dbReference type="Proteomes" id="UP000377803"/>
    </source>
</evidence>
<evidence type="ECO:0000313" key="2">
    <source>
        <dbReference type="EMBL" id="QGA80280.1"/>
    </source>
</evidence>
<accession>A0A5Q0UGE6</accession>
<dbReference type="Pfam" id="PF04525">
    <property type="entry name" value="LOR"/>
    <property type="match status" value="1"/>
</dbReference>
<organism evidence="2 3">
    <name type="scientific">Candidatus Nanohalobium constans</name>
    <dbReference type="NCBI Taxonomy" id="2565781"/>
    <lineage>
        <taxon>Archaea</taxon>
        <taxon>Candidatus Nanohalarchaeota</taxon>
        <taxon>Candidatus Nanohalobia</taxon>
        <taxon>Candidatus Nanohalobiales</taxon>
        <taxon>Candidatus Nanohalobiaceae</taxon>
        <taxon>Candidatus Nanohalobium</taxon>
    </lineage>
</organism>
<dbReference type="OrthoDB" id="178461at2157"/>
<sequence>MTGVLNRIDFEDNSYTVKQKAVRNAYKVYDSAGKEVLRTKQKMFKMKEEFPFTDPEGNEVFTVKAEQIMDIAGDYALTDSETREEVAVLKKNFSFLVHSWEVQDRNGMEIATIQSRGKLIGILRGLNELFDMLPHKYTIEDPQDNQIGTIKQSFTLIKDRYEIDLNEGVENKEAILAAAITIDALEGN</sequence>
<dbReference type="SUPFAM" id="SSF54518">
    <property type="entry name" value="Tubby C-terminal domain-like"/>
    <property type="match status" value="1"/>
</dbReference>
<dbReference type="InterPro" id="IPR038595">
    <property type="entry name" value="LOR_sf"/>
</dbReference>
<dbReference type="InterPro" id="IPR025659">
    <property type="entry name" value="Tubby-like_C"/>
</dbReference>
<dbReference type="AlphaFoldDB" id="A0A5Q0UGE6"/>
<protein>
    <recommendedName>
        <fullName evidence="4">LURP-one-related family protein</fullName>
    </recommendedName>
</protein>
<reference evidence="3" key="1">
    <citation type="submission" date="2019-05" db="EMBL/GenBank/DDBJ databases">
        <title>Candidatus Nanohalobium constans, a novel model system to study the DPANN nano-sized archaea: genomic and physiological characterization of a nanoarchaeon co-cultured with its chitinotrophic host.</title>
        <authorList>
            <person name="La Cono V."/>
            <person name="Arcadi E."/>
            <person name="Crisafi F."/>
            <person name="Denaro R."/>
            <person name="La Spada G."/>
            <person name="Messina E."/>
            <person name="Smedile F."/>
            <person name="Toshchakov S.V."/>
            <person name="Shevchenko M.A."/>
            <person name="Golyshin P.N."/>
            <person name="Golyshina O.V."/>
            <person name="Ferrer M."/>
            <person name="Rohde M."/>
            <person name="Mushegian A."/>
            <person name="Sorokin D.Y."/>
            <person name="Giuliano L."/>
            <person name="Yakimov M.M."/>
        </authorList>
    </citation>
    <scope>NUCLEOTIDE SEQUENCE [LARGE SCALE GENOMIC DNA]</scope>
    <source>
        <strain evidence="3">LC1Nh</strain>
    </source>
</reference>
<name>A0A5Q0UGE6_9ARCH</name>
<evidence type="ECO:0000256" key="1">
    <source>
        <dbReference type="ARBA" id="ARBA00005437"/>
    </source>
</evidence>
<proteinExistence type="inferred from homology"/>
<dbReference type="Gene3D" id="2.40.160.200">
    <property type="entry name" value="LURP1-related"/>
    <property type="match status" value="1"/>
</dbReference>
<dbReference type="EMBL" id="CP040089">
    <property type="protein sequence ID" value="QGA80280.1"/>
    <property type="molecule type" value="Genomic_DNA"/>
</dbReference>